<keyword evidence="5" id="KW-1185">Reference proteome</keyword>
<dbReference type="Proteomes" id="UP000053791">
    <property type="component" value="Unassembled WGS sequence"/>
</dbReference>
<comment type="function">
    <text evidence="1">Catalyzes the hydrolysis of the N-glycosidic bond of AMP to form adenine and ribose 5-phosphate. Involved in regulation of AMP concentrations.</text>
</comment>
<comment type="catalytic activity">
    <reaction evidence="1">
        <text>AMP + H2O = D-ribose 5-phosphate + adenine</text>
        <dbReference type="Rhea" id="RHEA:20129"/>
        <dbReference type="ChEBI" id="CHEBI:15377"/>
        <dbReference type="ChEBI" id="CHEBI:16708"/>
        <dbReference type="ChEBI" id="CHEBI:78346"/>
        <dbReference type="ChEBI" id="CHEBI:456215"/>
        <dbReference type="EC" id="3.2.2.4"/>
    </reaction>
</comment>
<dbReference type="InterPro" id="IPR037109">
    <property type="entry name" value="AMP_N_sf"/>
</dbReference>
<dbReference type="GO" id="GO:0008714">
    <property type="term" value="F:AMP nucleosidase activity"/>
    <property type="evidence" value="ECO:0007669"/>
    <property type="project" value="UniProtKB-UniRule"/>
</dbReference>
<dbReference type="InterPro" id="IPR047039">
    <property type="entry name" value="AMN_phosphorylase"/>
</dbReference>
<evidence type="ECO:0000256" key="1">
    <source>
        <dbReference type="HAMAP-Rule" id="MF_01932"/>
    </source>
</evidence>
<organism evidence="4 5">
    <name type="scientific">Ruegeria marisrubri</name>
    <dbReference type="NCBI Taxonomy" id="1685379"/>
    <lineage>
        <taxon>Bacteria</taxon>
        <taxon>Pseudomonadati</taxon>
        <taxon>Pseudomonadota</taxon>
        <taxon>Alphaproteobacteria</taxon>
        <taxon>Rhodobacterales</taxon>
        <taxon>Roseobacteraceae</taxon>
        <taxon>Ruegeria</taxon>
    </lineage>
</organism>
<dbReference type="NCBIfam" id="TIGR01717">
    <property type="entry name" value="AMP-nucleosdse"/>
    <property type="match status" value="1"/>
</dbReference>
<dbReference type="SUPFAM" id="SSF53167">
    <property type="entry name" value="Purine and uridine phosphorylases"/>
    <property type="match status" value="1"/>
</dbReference>
<dbReference type="PANTHER" id="PTHR43691:SF6">
    <property type="entry name" value="AMP NUCLEOSIDASE"/>
    <property type="match status" value="1"/>
</dbReference>
<dbReference type="GO" id="GO:0009116">
    <property type="term" value="P:nucleoside metabolic process"/>
    <property type="evidence" value="ECO:0007669"/>
    <property type="project" value="InterPro"/>
</dbReference>
<dbReference type="HAMAP" id="MF_01932">
    <property type="entry name" value="AMP_nucleosidase"/>
    <property type="match status" value="1"/>
</dbReference>
<dbReference type="Pfam" id="PF01048">
    <property type="entry name" value="PNP_UDP_1"/>
    <property type="match status" value="1"/>
</dbReference>
<dbReference type="GO" id="GO:0044209">
    <property type="term" value="P:AMP salvage"/>
    <property type="evidence" value="ECO:0007669"/>
    <property type="project" value="InterPro"/>
</dbReference>
<dbReference type="AlphaFoldDB" id="A0A0X3TUF1"/>
<dbReference type="Gene3D" id="3.40.50.1580">
    <property type="entry name" value="Nucleoside phosphorylase domain"/>
    <property type="match status" value="1"/>
</dbReference>
<dbReference type="Gene3D" id="3.30.1730.10">
    <property type="entry name" value="AMP nucleoside phosphorylase, N-terminal domain"/>
    <property type="match status" value="1"/>
</dbReference>
<sequence>MTTIKTPDAPAPESFTDPAAAVARLEDLYRQGTGFLCDAFAEVMKNGAPSGRYRAFYPEIRISTSSYAHVDSRLSFGHVSEPGIHATTVTRPDLFRSYLTQQIALLIRNHGQPVVIGPSETPIPVHFAVATNPRLVMPHQGAAEFTLRDVFDVPDLTTTNDDIVNGTHVVENGVEPLALFTAQRIDYSLARLAHYTATDPEHFQNHVLFTNYQFYVSEFEAFARAQLADPSSGYTSFVATGNVEITESGAEIGQPLKLPQMPTYHLKREDGSGITLVNIGVGPSNAKTATDHIAVLRPHAWLMLGHCAGLRNTQALGDFVLAHAYLREDKVLDDDLPVWVPVPPLAEIQVALERAVAEVTKLDGYELKRIMRTGTVASVDNRNWELRDQSGPVQRLSQSRAIALDMESATIAANGYRFRVPYGTLLCVSDKPLHGELKLPGMASDFYKTQVSRHLAIGIRAMELLRGMPLERLHSRKLRSFAETAFL</sequence>
<evidence type="ECO:0000313" key="5">
    <source>
        <dbReference type="Proteomes" id="UP000053791"/>
    </source>
</evidence>
<keyword evidence="1" id="KW-0378">Hydrolase</keyword>
<comment type="caution">
    <text evidence="4">The sequence shown here is derived from an EMBL/GenBank/DDBJ whole genome shotgun (WGS) entry which is preliminary data.</text>
</comment>
<dbReference type="InterPro" id="IPR000845">
    <property type="entry name" value="Nucleoside_phosphorylase_d"/>
</dbReference>
<evidence type="ECO:0000313" key="4">
    <source>
        <dbReference type="EMBL" id="KUJ78126.1"/>
    </source>
</evidence>
<accession>A0A0X3TUF1</accession>
<evidence type="ECO:0000259" key="2">
    <source>
        <dbReference type="Pfam" id="PF01048"/>
    </source>
</evidence>
<dbReference type="CDD" id="cd17762">
    <property type="entry name" value="AMN"/>
    <property type="match status" value="1"/>
</dbReference>
<proteinExistence type="inferred from homology"/>
<reference evidence="4 5" key="1">
    <citation type="submission" date="2015-12" db="EMBL/GenBank/DDBJ databases">
        <authorList>
            <person name="Shamseldin A."/>
            <person name="Moawad H."/>
            <person name="Abd El-Rahim W.M."/>
            <person name="Sadowsky M.J."/>
        </authorList>
    </citation>
    <scope>NUCLEOTIDE SEQUENCE [LARGE SCALE GENOMIC DNA]</scope>
    <source>
        <strain evidence="4 5">ZGT118</strain>
    </source>
</reference>
<dbReference type="InterPro" id="IPR011271">
    <property type="entry name" value="AMP_nucleosidase"/>
</dbReference>
<dbReference type="RefSeq" id="WP_068347306.1">
    <property type="nucleotide sequence ID" value="NZ_LQBQ01000023.1"/>
</dbReference>
<dbReference type="PANTHER" id="PTHR43691">
    <property type="entry name" value="URIDINE PHOSPHORYLASE"/>
    <property type="match status" value="1"/>
</dbReference>
<dbReference type="STRING" id="1685379.AVO45_09215"/>
<comment type="similarity">
    <text evidence="1">Belongs to the AMP nucleosidase family.</text>
</comment>
<dbReference type="NCBIfam" id="NF006142">
    <property type="entry name" value="PRK08292.1"/>
    <property type="match status" value="1"/>
</dbReference>
<feature type="domain" description="AMP nucleoside phosphorylase N-terminal" evidence="3">
    <location>
        <begin position="20"/>
        <end position="173"/>
    </location>
</feature>
<gene>
    <name evidence="1" type="primary">amn</name>
    <name evidence="4" type="ORF">AVO45_09215</name>
</gene>
<dbReference type="GO" id="GO:0005829">
    <property type="term" value="C:cytosol"/>
    <property type="evidence" value="ECO:0007669"/>
    <property type="project" value="TreeGrafter"/>
</dbReference>
<dbReference type="EC" id="3.2.2.4" evidence="1"/>
<dbReference type="Pfam" id="PF10423">
    <property type="entry name" value="AMNp_N"/>
    <property type="match status" value="1"/>
</dbReference>
<protein>
    <recommendedName>
        <fullName evidence="1">AMP nucleosidase</fullName>
        <ecNumber evidence="1">3.2.2.4</ecNumber>
    </recommendedName>
</protein>
<dbReference type="InterPro" id="IPR018953">
    <property type="entry name" value="AMP_nucleoside_Pase_N"/>
</dbReference>
<dbReference type="EMBL" id="LQBQ01000023">
    <property type="protein sequence ID" value="KUJ78126.1"/>
    <property type="molecule type" value="Genomic_DNA"/>
</dbReference>
<name>A0A0X3TUF1_9RHOB</name>
<dbReference type="InterPro" id="IPR035994">
    <property type="entry name" value="Nucleoside_phosphorylase_sf"/>
</dbReference>
<evidence type="ECO:0000259" key="3">
    <source>
        <dbReference type="Pfam" id="PF10423"/>
    </source>
</evidence>
<dbReference type="OrthoDB" id="7945729at2"/>
<feature type="domain" description="Nucleoside phosphorylase" evidence="2">
    <location>
        <begin position="270"/>
        <end position="434"/>
    </location>
</feature>